<evidence type="ECO:0000256" key="1">
    <source>
        <dbReference type="ARBA" id="ARBA00022527"/>
    </source>
</evidence>
<dbReference type="GO" id="GO:0005524">
    <property type="term" value="F:ATP binding"/>
    <property type="evidence" value="ECO:0007669"/>
    <property type="project" value="UniProtKB-KW"/>
</dbReference>
<evidence type="ECO:0000313" key="8">
    <source>
        <dbReference type="Proteomes" id="UP000277928"/>
    </source>
</evidence>
<dbReference type="Proteomes" id="UP000277928">
    <property type="component" value="Unassembled WGS sequence"/>
</dbReference>
<proteinExistence type="predicted"/>
<keyword evidence="4" id="KW-0418">Kinase</keyword>
<dbReference type="OrthoDB" id="193931at2759"/>
<keyword evidence="5" id="KW-0067">ATP-binding</keyword>
<feature type="domain" description="Protein kinase" evidence="6">
    <location>
        <begin position="1"/>
        <end position="138"/>
    </location>
</feature>
<evidence type="ECO:0000313" key="7">
    <source>
        <dbReference type="EMBL" id="VDK77926.1"/>
    </source>
</evidence>
<protein>
    <recommendedName>
        <fullName evidence="6">Protein kinase domain-containing protein</fullName>
    </recommendedName>
</protein>
<evidence type="ECO:0000256" key="2">
    <source>
        <dbReference type="ARBA" id="ARBA00022679"/>
    </source>
</evidence>
<keyword evidence="2" id="KW-0808">Transferase</keyword>
<dbReference type="EMBL" id="UYRX01000226">
    <property type="protein sequence ID" value="VDK77926.1"/>
    <property type="molecule type" value="Genomic_DNA"/>
</dbReference>
<dbReference type="GO" id="GO:0035556">
    <property type="term" value="P:intracellular signal transduction"/>
    <property type="evidence" value="ECO:0007669"/>
    <property type="project" value="TreeGrafter"/>
</dbReference>
<dbReference type="Gene3D" id="1.10.510.10">
    <property type="entry name" value="Transferase(Phosphotransferase) domain 1"/>
    <property type="match status" value="1"/>
</dbReference>
<dbReference type="InterPro" id="IPR011009">
    <property type="entry name" value="Kinase-like_dom_sf"/>
</dbReference>
<dbReference type="SUPFAM" id="SSF56112">
    <property type="entry name" value="Protein kinase-like (PK-like)"/>
    <property type="match status" value="1"/>
</dbReference>
<dbReference type="PANTHER" id="PTHR24346:SF82">
    <property type="entry name" value="KP78A-RELATED"/>
    <property type="match status" value="1"/>
</dbReference>
<reference evidence="7 8" key="1">
    <citation type="submission" date="2018-08" db="EMBL/GenBank/DDBJ databases">
        <authorList>
            <person name="Laetsch R D."/>
            <person name="Stevens L."/>
            <person name="Kumar S."/>
            <person name="Blaxter L. M."/>
        </authorList>
    </citation>
    <scope>NUCLEOTIDE SEQUENCE [LARGE SCALE GENOMIC DNA]</scope>
</reference>
<evidence type="ECO:0000256" key="5">
    <source>
        <dbReference type="ARBA" id="ARBA00022840"/>
    </source>
</evidence>
<dbReference type="STRING" id="42156.A0A3P6SS59"/>
<dbReference type="PANTHER" id="PTHR24346">
    <property type="entry name" value="MAP/MICROTUBULE AFFINITY-REGULATING KINASE"/>
    <property type="match status" value="1"/>
</dbReference>
<name>A0A3P6SS59_LITSI</name>
<gene>
    <name evidence="7" type="ORF">NLS_LOCUS3869</name>
</gene>
<keyword evidence="1" id="KW-0723">Serine/threonine-protein kinase</keyword>
<dbReference type="GO" id="GO:0005737">
    <property type="term" value="C:cytoplasm"/>
    <property type="evidence" value="ECO:0007669"/>
    <property type="project" value="TreeGrafter"/>
</dbReference>
<dbReference type="PROSITE" id="PS50011">
    <property type="entry name" value="PROTEIN_KINASE_DOM"/>
    <property type="match status" value="1"/>
</dbReference>
<dbReference type="OMA" id="WALRRIY"/>
<evidence type="ECO:0000256" key="4">
    <source>
        <dbReference type="ARBA" id="ARBA00022777"/>
    </source>
</evidence>
<evidence type="ECO:0000259" key="6">
    <source>
        <dbReference type="PROSITE" id="PS50011"/>
    </source>
</evidence>
<dbReference type="GO" id="GO:0000226">
    <property type="term" value="P:microtubule cytoskeleton organization"/>
    <property type="evidence" value="ECO:0007669"/>
    <property type="project" value="TreeGrafter"/>
</dbReference>
<evidence type="ECO:0000256" key="3">
    <source>
        <dbReference type="ARBA" id="ARBA00022741"/>
    </source>
</evidence>
<keyword evidence="8" id="KW-1185">Reference proteome</keyword>
<dbReference type="SMART" id="SM00220">
    <property type="entry name" value="S_TKc"/>
    <property type="match status" value="1"/>
</dbReference>
<dbReference type="Pfam" id="PF00069">
    <property type="entry name" value="Pkinase"/>
    <property type="match status" value="1"/>
</dbReference>
<dbReference type="GO" id="GO:0050321">
    <property type="term" value="F:tau-protein kinase activity"/>
    <property type="evidence" value="ECO:0007669"/>
    <property type="project" value="TreeGrafter"/>
</dbReference>
<dbReference type="InterPro" id="IPR000719">
    <property type="entry name" value="Prot_kinase_dom"/>
</dbReference>
<sequence length="163" mass="18918">MHFRQLIEAMKNILLDSCENVKITDFGFARLLKIGEKSKTFCGSRAYLAPEIIRAQPYDGYQSDIWSAGVVLYVMITGMMPYDDRNVQKMLERQLQHRIIYPQATKISVDAKRLIFDILHPIPHRRLTIEQVIQSKWLANVKYRMLDQAISNDSLTSDSENII</sequence>
<organism evidence="7 8">
    <name type="scientific">Litomosoides sigmodontis</name>
    <name type="common">Filarial nematode worm</name>
    <dbReference type="NCBI Taxonomy" id="42156"/>
    <lineage>
        <taxon>Eukaryota</taxon>
        <taxon>Metazoa</taxon>
        <taxon>Ecdysozoa</taxon>
        <taxon>Nematoda</taxon>
        <taxon>Chromadorea</taxon>
        <taxon>Rhabditida</taxon>
        <taxon>Spirurina</taxon>
        <taxon>Spiruromorpha</taxon>
        <taxon>Filarioidea</taxon>
        <taxon>Onchocercidae</taxon>
        <taxon>Litomosoides</taxon>
    </lineage>
</organism>
<accession>A0A3P6SS59</accession>
<keyword evidence="3" id="KW-0547">Nucleotide-binding</keyword>
<dbReference type="AlphaFoldDB" id="A0A3P6SS59"/>